<dbReference type="InterPro" id="IPR011009">
    <property type="entry name" value="Kinase-like_dom_sf"/>
</dbReference>
<comment type="caution">
    <text evidence="2">The sequence shown here is derived from an EMBL/GenBank/DDBJ whole genome shotgun (WGS) entry which is preliminary data.</text>
</comment>
<name>A0A443JJL1_9MICO</name>
<proteinExistence type="predicted"/>
<evidence type="ECO:0000313" key="2">
    <source>
        <dbReference type="EMBL" id="RWR20683.1"/>
    </source>
</evidence>
<feature type="domain" description="Aminoglycoside phosphotransferase" evidence="1">
    <location>
        <begin position="121"/>
        <end position="321"/>
    </location>
</feature>
<dbReference type="SUPFAM" id="SSF56112">
    <property type="entry name" value="Protein kinase-like (PK-like)"/>
    <property type="match status" value="1"/>
</dbReference>
<dbReference type="EMBL" id="RBZY01000014">
    <property type="protein sequence ID" value="RWR20683.1"/>
    <property type="molecule type" value="Genomic_DNA"/>
</dbReference>
<gene>
    <name evidence="2" type="ORF">D8Y23_05400</name>
</gene>
<organism evidence="2 3">
    <name type="scientific">Microbacterium enclense</name>
    <dbReference type="NCBI Taxonomy" id="993073"/>
    <lineage>
        <taxon>Bacteria</taxon>
        <taxon>Bacillati</taxon>
        <taxon>Actinomycetota</taxon>
        <taxon>Actinomycetes</taxon>
        <taxon>Micrococcales</taxon>
        <taxon>Microbacteriaceae</taxon>
        <taxon>Microbacterium</taxon>
    </lineage>
</organism>
<dbReference type="Pfam" id="PF01636">
    <property type="entry name" value="APH"/>
    <property type="match status" value="1"/>
</dbReference>
<dbReference type="RefSeq" id="WP_128217142.1">
    <property type="nucleotide sequence ID" value="NZ_RBZY01000014.1"/>
</dbReference>
<sequence length="362" mass="38642">MNAAVHELAGRDRELRGLALLLDPTALGALVGAPARIRHVRYKPGTSLLASFDTTHGSFWAGVWQDGDKAESARRRSRAVSALPGIAHSAVGPARSDRVLVAALTRAERAEPALRDASVVRHNPGRRLVLRTRGEYVKTAPGRADAALRHAHRLRSAGIPTVEARRLCGDHTWAAAAWGSGDLESHPSAPHAAAAGAALARVHAHSSGAPVEDTADGRAAAAVRAVRTVLPALADRAHALSLRRPIAGRPALVHGDFSADQVLVDGRDEVRLIDLDRMGTGDPARDLASFAVEELLRTGGSPLTEALFGAYRTNGGTVSEGEWRSWMPLCALERVIEPFRHGEQDWPTLVESRLRQAEEALS</sequence>
<evidence type="ECO:0000259" key="1">
    <source>
        <dbReference type="Pfam" id="PF01636"/>
    </source>
</evidence>
<dbReference type="InterPro" id="IPR002575">
    <property type="entry name" value="Aminoglycoside_PTrfase"/>
</dbReference>
<dbReference type="Proteomes" id="UP000285970">
    <property type="component" value="Unassembled WGS sequence"/>
</dbReference>
<dbReference type="AlphaFoldDB" id="A0A443JJL1"/>
<reference evidence="2 3" key="1">
    <citation type="journal article" date="2018" name="Front. Microbiol.">
        <title>Novel Insights Into Bacterial Dimethylsulfoniopropionate Catabolism in the East China Sea.</title>
        <authorList>
            <person name="Liu J."/>
            <person name="Liu J."/>
            <person name="Zhang S.H."/>
            <person name="Liang J."/>
            <person name="Lin H."/>
            <person name="Song D."/>
            <person name="Yang G.P."/>
            <person name="Todd J.D."/>
            <person name="Zhang X.H."/>
        </authorList>
    </citation>
    <scope>NUCLEOTIDE SEQUENCE [LARGE SCALE GENOMIC DNA]</scope>
    <source>
        <strain evidence="2 3">ZYFD042</strain>
    </source>
</reference>
<dbReference type="Gene3D" id="3.90.1200.10">
    <property type="match status" value="1"/>
</dbReference>
<accession>A0A443JJL1</accession>
<protein>
    <recommendedName>
        <fullName evidence="1">Aminoglycoside phosphotransferase domain-containing protein</fullName>
    </recommendedName>
</protein>
<evidence type="ECO:0000313" key="3">
    <source>
        <dbReference type="Proteomes" id="UP000285970"/>
    </source>
</evidence>
<dbReference type="OrthoDB" id="581471at2"/>